<dbReference type="EMBL" id="JAFBCV010000034">
    <property type="protein sequence ID" value="MBM7841378.1"/>
    <property type="molecule type" value="Genomic_DNA"/>
</dbReference>
<dbReference type="RefSeq" id="WP_204469438.1">
    <property type="nucleotide sequence ID" value="NZ_JAFBCV010000034.1"/>
</dbReference>
<dbReference type="SUPFAM" id="SSF51735">
    <property type="entry name" value="NAD(P)-binding Rossmann-fold domains"/>
    <property type="match status" value="1"/>
</dbReference>
<accession>A0ABS2T0R6</accession>
<evidence type="ECO:0000259" key="3">
    <source>
        <dbReference type="Pfam" id="PF08338"/>
    </source>
</evidence>
<evidence type="ECO:0000313" key="4">
    <source>
        <dbReference type="EMBL" id="MBM7841378.1"/>
    </source>
</evidence>
<feature type="domain" description="NAD-dependent epimerase/dehydratase" evidence="2">
    <location>
        <begin position="3"/>
        <end position="218"/>
    </location>
</feature>
<dbReference type="InterPro" id="IPR036291">
    <property type="entry name" value="NAD(P)-bd_dom_sf"/>
</dbReference>
<reference evidence="4" key="1">
    <citation type="submission" date="2021-01" db="EMBL/GenBank/DDBJ databases">
        <title>Genomic Encyclopedia of Type Strains, Phase IV (KMG-IV): sequencing the most valuable type-strain genomes for metagenomic binning, comparative biology and taxonomic classification.</title>
        <authorList>
            <person name="Goeker M."/>
        </authorList>
    </citation>
    <scope>NUCLEOTIDE SEQUENCE</scope>
    <source>
        <strain evidence="4">DSM 21943</strain>
    </source>
</reference>
<keyword evidence="5" id="KW-1185">Reference proteome</keyword>
<dbReference type="PANTHER" id="PTHR11092:SF0">
    <property type="entry name" value="EPIMERASE FAMILY PROTEIN SDR39U1"/>
    <property type="match status" value="1"/>
</dbReference>
<comment type="similarity">
    <text evidence="1">Belongs to the NAD(P)-dependent epimerase/dehydratase family. SDR39U1 subfamily.</text>
</comment>
<sequence length="301" mass="33924">MRIAITGGTGLIGSKLTRSLINRGHDVTILTRNRSNKQNKDRLSYVEWLNPNHSPVDELEGTNVFVNLAGETIMGRWTKLKKEKILSSRLEATNELISIMKQMEQKPEALINGSAIGFYGHSENETFDEADQPLNRNFLSEVTHKWEKAALTATELDVRTVFARIGIVLDLEGGAFPKMLLPYKLYVGGTVGTGRQWMSWIHIDDLINMFVFAIENRDISGPLNITAPHPVRMQQLNRTISKVTGKPHWIPAPSFAIKLALGEMSTLVLDGAYVYPKKAVQHQFHFTYEEPEEALKQLLQT</sequence>
<dbReference type="CDD" id="cd05242">
    <property type="entry name" value="SDR_a8"/>
    <property type="match status" value="1"/>
</dbReference>
<organism evidence="4 5">
    <name type="scientific">Shouchella xiaoxiensis</name>
    <dbReference type="NCBI Taxonomy" id="766895"/>
    <lineage>
        <taxon>Bacteria</taxon>
        <taxon>Bacillati</taxon>
        <taxon>Bacillota</taxon>
        <taxon>Bacilli</taxon>
        <taxon>Bacillales</taxon>
        <taxon>Bacillaceae</taxon>
        <taxon>Shouchella</taxon>
    </lineage>
</organism>
<dbReference type="NCBIfam" id="TIGR01777">
    <property type="entry name" value="yfcH"/>
    <property type="match status" value="1"/>
</dbReference>
<dbReference type="InterPro" id="IPR010099">
    <property type="entry name" value="SDR39U1"/>
</dbReference>
<feature type="domain" description="DUF1731" evidence="3">
    <location>
        <begin position="252"/>
        <end position="298"/>
    </location>
</feature>
<protein>
    <submittedName>
        <fullName evidence="4">Uncharacterized protein (TIGR01777 family)</fullName>
    </submittedName>
</protein>
<evidence type="ECO:0000256" key="1">
    <source>
        <dbReference type="ARBA" id="ARBA00009353"/>
    </source>
</evidence>
<evidence type="ECO:0000313" key="5">
    <source>
        <dbReference type="Proteomes" id="UP001179280"/>
    </source>
</evidence>
<comment type="caution">
    <text evidence="4">The sequence shown here is derived from an EMBL/GenBank/DDBJ whole genome shotgun (WGS) entry which is preliminary data.</text>
</comment>
<gene>
    <name evidence="4" type="ORF">JOC54_004682</name>
</gene>
<name>A0ABS2T0R6_9BACI</name>
<dbReference type="Pfam" id="PF01370">
    <property type="entry name" value="Epimerase"/>
    <property type="match status" value="1"/>
</dbReference>
<dbReference type="InterPro" id="IPR001509">
    <property type="entry name" value="Epimerase_deHydtase"/>
</dbReference>
<evidence type="ECO:0000259" key="2">
    <source>
        <dbReference type="Pfam" id="PF01370"/>
    </source>
</evidence>
<dbReference type="Proteomes" id="UP001179280">
    <property type="component" value="Unassembled WGS sequence"/>
</dbReference>
<proteinExistence type="inferred from homology"/>
<dbReference type="Pfam" id="PF08338">
    <property type="entry name" value="DUF1731"/>
    <property type="match status" value="1"/>
</dbReference>
<dbReference type="InterPro" id="IPR013549">
    <property type="entry name" value="DUF1731"/>
</dbReference>
<dbReference type="Gene3D" id="3.40.50.720">
    <property type="entry name" value="NAD(P)-binding Rossmann-like Domain"/>
    <property type="match status" value="1"/>
</dbReference>
<dbReference type="PANTHER" id="PTHR11092">
    <property type="entry name" value="SUGAR NUCLEOTIDE EPIMERASE RELATED"/>
    <property type="match status" value="1"/>
</dbReference>